<dbReference type="Proteomes" id="UP000630097">
    <property type="component" value="Unassembled WGS sequence"/>
</dbReference>
<evidence type="ECO:0000313" key="1">
    <source>
        <dbReference type="EMBL" id="GIG79417.1"/>
    </source>
</evidence>
<gene>
    <name evidence="1" type="ORF">Pka01_25440</name>
</gene>
<reference evidence="1 2" key="1">
    <citation type="submission" date="2021-01" db="EMBL/GenBank/DDBJ databases">
        <title>Whole genome shotgun sequence of Planotetraspora kaengkrachanensis NBRC 104272.</title>
        <authorList>
            <person name="Komaki H."/>
            <person name="Tamura T."/>
        </authorList>
    </citation>
    <scope>NUCLEOTIDE SEQUENCE [LARGE SCALE GENOMIC DNA]</scope>
    <source>
        <strain evidence="1 2">NBRC 104272</strain>
    </source>
</reference>
<protein>
    <recommendedName>
        <fullName evidence="3">Aminoglycoside phosphotransferase domain-containing protein</fullName>
    </recommendedName>
</protein>
<dbReference type="InterPro" id="IPR011009">
    <property type="entry name" value="Kinase-like_dom_sf"/>
</dbReference>
<dbReference type="Gene3D" id="3.90.1200.10">
    <property type="match status" value="1"/>
</dbReference>
<comment type="caution">
    <text evidence="1">The sequence shown here is derived from an EMBL/GenBank/DDBJ whole genome shotgun (WGS) entry which is preliminary data.</text>
</comment>
<proteinExistence type="predicted"/>
<dbReference type="SUPFAM" id="SSF56112">
    <property type="entry name" value="Protein kinase-like (PK-like)"/>
    <property type="match status" value="1"/>
</dbReference>
<organism evidence="1 2">
    <name type="scientific">Planotetraspora kaengkrachanensis</name>
    <dbReference type="NCBI Taxonomy" id="575193"/>
    <lineage>
        <taxon>Bacteria</taxon>
        <taxon>Bacillati</taxon>
        <taxon>Actinomycetota</taxon>
        <taxon>Actinomycetes</taxon>
        <taxon>Streptosporangiales</taxon>
        <taxon>Streptosporangiaceae</taxon>
        <taxon>Planotetraspora</taxon>
    </lineage>
</organism>
<evidence type="ECO:0000313" key="2">
    <source>
        <dbReference type="Proteomes" id="UP000630097"/>
    </source>
</evidence>
<dbReference type="EMBL" id="BONV01000009">
    <property type="protein sequence ID" value="GIG79417.1"/>
    <property type="molecule type" value="Genomic_DNA"/>
</dbReference>
<dbReference type="AlphaFoldDB" id="A0A8J3LVZ8"/>
<evidence type="ECO:0008006" key="3">
    <source>
        <dbReference type="Google" id="ProtNLM"/>
    </source>
</evidence>
<dbReference type="RefSeq" id="WP_203882885.1">
    <property type="nucleotide sequence ID" value="NZ_BAABHH010000039.1"/>
</dbReference>
<name>A0A8J3LVZ8_9ACTN</name>
<accession>A0A8J3LVZ8</accession>
<keyword evidence="2" id="KW-1185">Reference proteome</keyword>
<sequence length="359" mass="39198">MNVLSPNVDLTDLVRTCLDDKAAEVESVHVEVIDHVSGTPSTGALRRVSGTATRGLRWSFFVKSIHAARHWPDIALVPEAYRATFVAEFPWRVEADVYESGLPLPEGLRLPRLYFVDDLGDDRLDLWMEDVRIAPGEWDLTRYTAAARALGRLAAMRPADGPGPAPGFRMFVRNRVVQGALPALREPSLWRHPLVAPYGDGLLRMDLDLLGHRIPELLAAADRLPHTMAHGDASPENLLVPADAPGEFVAIDWGWQTPVPIGFDLGQLLVGLAHQGAIEPGELPAIHRAIQTGYAHGLADGGMADDHLAAGHVTTMVLRSAFTAIPVERLGDPVTPRTRELFRRRVGLARFLADLGLAL</sequence>